<evidence type="ECO:0000256" key="1">
    <source>
        <dbReference type="ARBA" id="ARBA00009481"/>
    </source>
</evidence>
<evidence type="ECO:0000313" key="5">
    <source>
        <dbReference type="EMBL" id="MFC3933840.1"/>
    </source>
</evidence>
<keyword evidence="6" id="KW-1185">Reference proteome</keyword>
<sequence>MPTHLCLLGDATSPHVQRWAREMLQRGYRVSLITARPASIDGVTVRAIRPVHRSLDWLLRVRETRRHVAELAPDLLHAHYVTSYGYLAARCGKHPLVMTAWGSDLLVTPGKSAWMRWLTGWILRQADLITGDSASLMSAVADFRPPGAAEEIHWGVELQRFHPVPWRHKQGSQLVSLRAWEPNYNIDTIIEAFALLQARLPGADLRLHLLGGGSLEDALRSQAHTAQLDNKVQFHGRLDDTGMTRVLGASKISVSVPSSDATSVAMLESMACGLAVVASELQANRHWIDAQWLVAAGDATALAARLEALIANDAIAEQAGLQNAARIAQDGDRAVQMNRMHALYQQLLRTP</sequence>
<gene>
    <name evidence="5" type="ORF">ACFOW3_04295</name>
</gene>
<dbReference type="PANTHER" id="PTHR12526:SF640">
    <property type="entry name" value="COLANIC ACID BIOSYNTHESIS GLYCOSYLTRANSFERASE WCAL-RELATED"/>
    <property type="match status" value="1"/>
</dbReference>
<evidence type="ECO:0000256" key="2">
    <source>
        <dbReference type="ARBA" id="ARBA00022676"/>
    </source>
</evidence>
<keyword evidence="2" id="KW-0328">Glycosyltransferase</keyword>
<accession>A0ABV8D5M1</accession>
<evidence type="ECO:0000313" key="6">
    <source>
        <dbReference type="Proteomes" id="UP001595693"/>
    </source>
</evidence>
<dbReference type="Pfam" id="PF13477">
    <property type="entry name" value="Glyco_trans_4_2"/>
    <property type="match status" value="1"/>
</dbReference>
<name>A0ABV8D5M1_9BURK</name>
<dbReference type="Gene3D" id="3.40.50.2000">
    <property type="entry name" value="Glycogen Phosphorylase B"/>
    <property type="match status" value="2"/>
</dbReference>
<keyword evidence="3" id="KW-0808">Transferase</keyword>
<comment type="caution">
    <text evidence="5">The sequence shown here is derived from an EMBL/GenBank/DDBJ whole genome shotgun (WGS) entry which is preliminary data.</text>
</comment>
<feature type="domain" description="Glycosyltransferase subfamily 4-like N-terminal" evidence="4">
    <location>
        <begin position="4"/>
        <end position="132"/>
    </location>
</feature>
<evidence type="ECO:0000256" key="3">
    <source>
        <dbReference type="ARBA" id="ARBA00022679"/>
    </source>
</evidence>
<dbReference type="PANTHER" id="PTHR12526">
    <property type="entry name" value="GLYCOSYLTRANSFERASE"/>
    <property type="match status" value="1"/>
</dbReference>
<evidence type="ECO:0000259" key="4">
    <source>
        <dbReference type="Pfam" id="PF13477"/>
    </source>
</evidence>
<proteinExistence type="inferred from homology"/>
<dbReference type="Pfam" id="PF13692">
    <property type="entry name" value="Glyco_trans_1_4"/>
    <property type="match status" value="1"/>
</dbReference>
<dbReference type="EMBL" id="JBHSAJ010000006">
    <property type="protein sequence ID" value="MFC3933840.1"/>
    <property type="molecule type" value="Genomic_DNA"/>
</dbReference>
<dbReference type="SUPFAM" id="SSF53756">
    <property type="entry name" value="UDP-Glycosyltransferase/glycogen phosphorylase"/>
    <property type="match status" value="1"/>
</dbReference>
<protein>
    <submittedName>
        <fullName evidence="5">Glycosyltransferase</fullName>
    </submittedName>
</protein>
<dbReference type="Proteomes" id="UP001595693">
    <property type="component" value="Unassembled WGS sequence"/>
</dbReference>
<dbReference type="RefSeq" id="WP_252635605.1">
    <property type="nucleotide sequence ID" value="NZ_JAMXAX010000019.1"/>
</dbReference>
<reference evidence="6" key="1">
    <citation type="journal article" date="2019" name="Int. J. Syst. Evol. Microbiol.">
        <title>The Global Catalogue of Microorganisms (GCM) 10K type strain sequencing project: providing services to taxonomists for standard genome sequencing and annotation.</title>
        <authorList>
            <consortium name="The Broad Institute Genomics Platform"/>
            <consortium name="The Broad Institute Genome Sequencing Center for Infectious Disease"/>
            <person name="Wu L."/>
            <person name="Ma J."/>
        </authorList>
    </citation>
    <scope>NUCLEOTIDE SEQUENCE [LARGE SCALE GENOMIC DNA]</scope>
    <source>
        <strain evidence="6">CCUG 2113</strain>
    </source>
</reference>
<dbReference type="InterPro" id="IPR028098">
    <property type="entry name" value="Glyco_trans_4-like_N"/>
</dbReference>
<comment type="similarity">
    <text evidence="1">Belongs to the glycosyltransferase group 1 family. Glycosyltransferase 4 subfamily.</text>
</comment>
<organism evidence="5 6">
    <name type="scientific">Acidovorax facilis</name>
    <dbReference type="NCBI Taxonomy" id="12917"/>
    <lineage>
        <taxon>Bacteria</taxon>
        <taxon>Pseudomonadati</taxon>
        <taxon>Pseudomonadota</taxon>
        <taxon>Betaproteobacteria</taxon>
        <taxon>Burkholderiales</taxon>
        <taxon>Comamonadaceae</taxon>
        <taxon>Acidovorax</taxon>
    </lineage>
</organism>